<protein>
    <submittedName>
        <fullName evidence="2">Putative integral membrane protein</fullName>
    </submittedName>
</protein>
<dbReference type="AlphaFoldDB" id="A0A075GM45"/>
<evidence type="ECO:0000313" key="2">
    <source>
        <dbReference type="EMBL" id="AIF05101.1"/>
    </source>
</evidence>
<accession>A0A075GM45</accession>
<feature type="transmembrane region" description="Helical" evidence="1">
    <location>
        <begin position="52"/>
        <end position="77"/>
    </location>
</feature>
<proteinExistence type="predicted"/>
<evidence type="ECO:0000256" key="1">
    <source>
        <dbReference type="SAM" id="Phobius"/>
    </source>
</evidence>
<keyword evidence="1" id="KW-0472">Membrane</keyword>
<name>A0A075GM45_9ARCH</name>
<dbReference type="NCBIfam" id="TIGR02206">
    <property type="entry name" value="intg_mem_TP0381"/>
    <property type="match status" value="1"/>
</dbReference>
<dbReference type="InterPro" id="IPR011737">
    <property type="entry name" value="CHP02206_TP0381"/>
</dbReference>
<organism evidence="2">
    <name type="scientific">uncultured marine thaumarchaeote KM3_17_C07</name>
    <dbReference type="NCBI Taxonomy" id="1456062"/>
    <lineage>
        <taxon>Archaea</taxon>
        <taxon>Nitrososphaerota</taxon>
        <taxon>environmental samples</taxon>
    </lineage>
</organism>
<feature type="transmembrane region" description="Helical" evidence="1">
    <location>
        <begin position="15"/>
        <end position="36"/>
    </location>
</feature>
<keyword evidence="1" id="KW-1133">Transmembrane helix</keyword>
<keyword evidence="1" id="KW-0812">Transmembrane</keyword>
<sequence>MRDVVHQYMTNPNPFILFGLDHIIGTIVFLGLWIWLPTYSKNNLTKPRQEQLGIVLGLIVMSNYLAWVGLEAIAGTFDSKLHLPFHICRFANLTIPFVMIWKKERLFQVLYFWGMSGMLQGAITPDVTHGFPHFHYFRFFIGHNGMVLVLIYAIVVFDLRPTLKGLWDSFLALNAFLVFAAIVNLILDSNYFWICGKPSTASLLDYLGPWPWYILMAEFVAFLHYLFAYAPFYFFNKRNHS</sequence>
<feature type="transmembrane region" description="Helical" evidence="1">
    <location>
        <begin position="136"/>
        <end position="159"/>
    </location>
</feature>
<feature type="transmembrane region" description="Helical" evidence="1">
    <location>
        <begin position="213"/>
        <end position="235"/>
    </location>
</feature>
<dbReference type="EMBL" id="KF900728">
    <property type="protein sequence ID" value="AIF05101.1"/>
    <property type="molecule type" value="Genomic_DNA"/>
</dbReference>
<dbReference type="Pfam" id="PF14808">
    <property type="entry name" value="TMEM164"/>
    <property type="match status" value="1"/>
</dbReference>
<reference evidence="2" key="1">
    <citation type="journal article" date="2014" name="Genome Biol. Evol.">
        <title>Pangenome evidence for extensive interdomain horizontal transfer affecting lineage core and shell genes in uncultured planktonic thaumarchaeota and euryarchaeota.</title>
        <authorList>
            <person name="Deschamps P."/>
            <person name="Zivanovic Y."/>
            <person name="Moreira D."/>
            <person name="Rodriguez-Valera F."/>
            <person name="Lopez-Garcia P."/>
        </authorList>
    </citation>
    <scope>NUCLEOTIDE SEQUENCE</scope>
</reference>
<feature type="transmembrane region" description="Helical" evidence="1">
    <location>
        <begin position="171"/>
        <end position="193"/>
    </location>
</feature>